<dbReference type="SUPFAM" id="SSF57716">
    <property type="entry name" value="Glucocorticoid receptor-like (DNA-binding domain)"/>
    <property type="match status" value="1"/>
</dbReference>
<feature type="domain" description="C2H2-type" evidence="12">
    <location>
        <begin position="520"/>
        <end position="542"/>
    </location>
</feature>
<evidence type="ECO:0000256" key="5">
    <source>
        <dbReference type="ARBA" id="ARBA00022833"/>
    </source>
</evidence>
<dbReference type="GO" id="GO:0000981">
    <property type="term" value="F:DNA-binding transcription factor activity, RNA polymerase II-specific"/>
    <property type="evidence" value="ECO:0007669"/>
    <property type="project" value="TreeGrafter"/>
</dbReference>
<keyword evidence="3" id="KW-0677">Repeat</keyword>
<feature type="binding site" evidence="11">
    <location>
        <position position="88"/>
    </location>
    <ligand>
        <name>Zn(2+)</name>
        <dbReference type="ChEBI" id="CHEBI:29105"/>
    </ligand>
</feature>
<dbReference type="SMART" id="SM00868">
    <property type="entry name" value="zf-AD"/>
    <property type="match status" value="1"/>
</dbReference>
<dbReference type="FunFam" id="3.30.160.60:FF:000052">
    <property type="entry name" value="zinc finger protein 546 isoform X1"/>
    <property type="match status" value="1"/>
</dbReference>
<evidence type="ECO:0000256" key="4">
    <source>
        <dbReference type="ARBA" id="ARBA00022771"/>
    </source>
</evidence>
<feature type="domain" description="C2H2-type" evidence="12">
    <location>
        <begin position="253"/>
        <end position="281"/>
    </location>
</feature>
<feature type="domain" description="C2H2-type" evidence="12">
    <location>
        <begin position="294"/>
        <end position="317"/>
    </location>
</feature>
<keyword evidence="6" id="KW-0805">Transcription regulation</keyword>
<feature type="domain" description="C2H2-type" evidence="12">
    <location>
        <begin position="379"/>
        <end position="407"/>
    </location>
</feature>
<evidence type="ECO:0000256" key="1">
    <source>
        <dbReference type="ARBA" id="ARBA00004123"/>
    </source>
</evidence>
<keyword evidence="9" id="KW-0539">Nucleus</keyword>
<dbReference type="AlphaFoldDB" id="A0A1Y1M383"/>
<keyword evidence="2 11" id="KW-0479">Metal-binding</keyword>
<evidence type="ECO:0000256" key="2">
    <source>
        <dbReference type="ARBA" id="ARBA00022723"/>
    </source>
</evidence>
<feature type="domain" description="C2H2-type" evidence="12">
    <location>
        <begin position="464"/>
        <end position="491"/>
    </location>
</feature>
<evidence type="ECO:0000256" key="8">
    <source>
        <dbReference type="ARBA" id="ARBA00023163"/>
    </source>
</evidence>
<evidence type="ECO:0000259" key="12">
    <source>
        <dbReference type="PROSITE" id="PS50157"/>
    </source>
</evidence>
<feature type="domain" description="C2H2-type" evidence="12">
    <location>
        <begin position="211"/>
        <end position="239"/>
    </location>
</feature>
<dbReference type="Pfam" id="PF00096">
    <property type="entry name" value="zf-C2H2"/>
    <property type="match status" value="8"/>
</dbReference>
<dbReference type="SMART" id="SM00355">
    <property type="entry name" value="ZnF_C2H2"/>
    <property type="match status" value="11"/>
</dbReference>
<comment type="subcellular location">
    <subcellularLocation>
        <location evidence="1">Nucleus</location>
    </subcellularLocation>
</comment>
<dbReference type="FunFam" id="3.30.160.60:FF:000446">
    <property type="entry name" value="Zinc finger protein"/>
    <property type="match status" value="2"/>
</dbReference>
<protein>
    <recommendedName>
        <fullName evidence="15">Protein krueppel</fullName>
    </recommendedName>
</protein>
<dbReference type="InterPro" id="IPR013087">
    <property type="entry name" value="Znf_C2H2_type"/>
</dbReference>
<dbReference type="PANTHER" id="PTHR24394">
    <property type="entry name" value="ZINC FINGER PROTEIN"/>
    <property type="match status" value="1"/>
</dbReference>
<dbReference type="InterPro" id="IPR036236">
    <property type="entry name" value="Znf_C2H2_sf"/>
</dbReference>
<keyword evidence="8" id="KW-0804">Transcription</keyword>
<feature type="domain" description="C2H2-type" evidence="12">
    <location>
        <begin position="351"/>
        <end position="378"/>
    </location>
</feature>
<evidence type="ECO:0000256" key="9">
    <source>
        <dbReference type="ARBA" id="ARBA00023242"/>
    </source>
</evidence>
<dbReference type="PROSITE" id="PS50157">
    <property type="entry name" value="ZINC_FINGER_C2H2_2"/>
    <property type="match status" value="11"/>
</dbReference>
<keyword evidence="4 10" id="KW-0863">Zinc-finger</keyword>
<feature type="domain" description="C2H2-type" evidence="12">
    <location>
        <begin position="408"/>
        <end position="435"/>
    </location>
</feature>
<feature type="binding site" evidence="11">
    <location>
        <position position="42"/>
    </location>
    <ligand>
        <name>Zn(2+)</name>
        <dbReference type="ChEBI" id="CHEBI:29105"/>
    </ligand>
</feature>
<dbReference type="PROSITE" id="PS51915">
    <property type="entry name" value="ZAD"/>
    <property type="match status" value="1"/>
</dbReference>
<dbReference type="Gene3D" id="3.30.160.60">
    <property type="entry name" value="Classic Zinc Finger"/>
    <property type="match status" value="8"/>
</dbReference>
<feature type="binding site" evidence="11">
    <location>
        <position position="45"/>
    </location>
    <ligand>
        <name>Zn(2+)</name>
        <dbReference type="ChEBI" id="CHEBI:29105"/>
    </ligand>
</feature>
<sequence>MERREASIIPEGVDRDLEDCQDNEVLVQMLPESGLISINIICRLCANPNERIIGIYSEEGISNDLANKMNTYLPIKVSEADHLPLQCCWSCASTVLAWHELVVASVEADRRLRELQSVEDKQIVIADDCSCIEDPNSPCTNDVTISLDAEKDRVKDSQWMYECKRETFEAVKDEEYFSCTICNNKFEAEANLNIHYSLVHDNKKRRESKQFVCYICEVSYKRKSNIIKHIKSEHSAIQLGNTEPLENILRSFEKCTVCNKAFEKRSYLCKHMRDEHGEKKPRTRRNKSDIVAEHFCDVCRKGFTRKFDMQKHRKLKHPTAPTIETMPTEQQKTSQLLKRCQVPGGDNKTYYKCEICGKLFRQSYNFVRHQTVHTGVRAFFCHICGKNFRVSGGLHRHITEHHYGVKKYHCDICGRGFAAKATRDDHRNIHTNDRPFICDICGKAFRQKASLHIHKLFHGNNYRFSCSECDKKFRRASELKVHSWVHTGYKPHQCKICEAKFRLSQDLKRHVKIHNKLSECVCTECGSTFSQERYLKNHKKTHLVKSVFP</sequence>
<dbReference type="SUPFAM" id="SSF57667">
    <property type="entry name" value="beta-beta-alpha zinc fingers"/>
    <property type="match status" value="6"/>
</dbReference>
<evidence type="ECO:0000256" key="7">
    <source>
        <dbReference type="ARBA" id="ARBA00023125"/>
    </source>
</evidence>
<proteinExistence type="predicted"/>
<dbReference type="FunFam" id="3.30.160.60:FF:001228">
    <property type="entry name" value="Zinc finger protein 236"/>
    <property type="match status" value="1"/>
</dbReference>
<feature type="domain" description="C2H2-type" evidence="12">
    <location>
        <begin position="177"/>
        <end position="205"/>
    </location>
</feature>
<dbReference type="Pfam" id="PF07776">
    <property type="entry name" value="zf-AD"/>
    <property type="match status" value="1"/>
</dbReference>
<evidence type="ECO:0000256" key="3">
    <source>
        <dbReference type="ARBA" id="ARBA00022737"/>
    </source>
</evidence>
<evidence type="ECO:0008006" key="15">
    <source>
        <dbReference type="Google" id="ProtNLM"/>
    </source>
</evidence>
<dbReference type="Gene3D" id="3.40.1800.20">
    <property type="match status" value="1"/>
</dbReference>
<reference evidence="14" key="1">
    <citation type="journal article" date="2016" name="Sci. Rep.">
        <title>Molecular characterization of firefly nuptial gifts: a multi-omics approach sheds light on postcopulatory sexual selection.</title>
        <authorList>
            <person name="Al-Wathiqui N."/>
            <person name="Fallon T.R."/>
            <person name="South A."/>
            <person name="Weng J.K."/>
            <person name="Lewis S.M."/>
        </authorList>
    </citation>
    <scope>NUCLEOTIDE SEQUENCE</scope>
</reference>
<feature type="domain" description="C2H2-type" evidence="12">
    <location>
        <begin position="436"/>
        <end position="463"/>
    </location>
</feature>
<evidence type="ECO:0000256" key="6">
    <source>
        <dbReference type="ARBA" id="ARBA00023015"/>
    </source>
</evidence>
<dbReference type="EMBL" id="GEZM01042902">
    <property type="protein sequence ID" value="JAV79488.1"/>
    <property type="molecule type" value="Transcribed_RNA"/>
</dbReference>
<accession>A0A1Y1M383</accession>
<dbReference type="PROSITE" id="PS00028">
    <property type="entry name" value="ZINC_FINGER_C2H2_1"/>
    <property type="match status" value="11"/>
</dbReference>
<dbReference type="FunFam" id="3.30.160.60:FF:000624">
    <property type="entry name" value="zinc finger protein 697"/>
    <property type="match status" value="1"/>
</dbReference>
<feature type="domain" description="ZAD" evidence="13">
    <location>
        <begin position="40"/>
        <end position="115"/>
    </location>
</feature>
<dbReference type="GO" id="GO:0003677">
    <property type="term" value="F:DNA binding"/>
    <property type="evidence" value="ECO:0007669"/>
    <property type="project" value="UniProtKB-KW"/>
</dbReference>
<dbReference type="PANTHER" id="PTHR24394:SF48">
    <property type="entry name" value="ZINC FINGER PROTEIN 771"/>
    <property type="match status" value="1"/>
</dbReference>
<evidence type="ECO:0000256" key="10">
    <source>
        <dbReference type="PROSITE-ProRule" id="PRU00042"/>
    </source>
</evidence>
<evidence type="ECO:0000256" key="11">
    <source>
        <dbReference type="PROSITE-ProRule" id="PRU01263"/>
    </source>
</evidence>
<dbReference type="InterPro" id="IPR012934">
    <property type="entry name" value="Znf_AD"/>
</dbReference>
<evidence type="ECO:0000313" key="14">
    <source>
        <dbReference type="EMBL" id="JAV79488.1"/>
    </source>
</evidence>
<evidence type="ECO:0000259" key="13">
    <source>
        <dbReference type="PROSITE" id="PS51915"/>
    </source>
</evidence>
<feature type="binding site" evidence="11">
    <location>
        <position position="91"/>
    </location>
    <ligand>
        <name>Zn(2+)</name>
        <dbReference type="ChEBI" id="CHEBI:29105"/>
    </ligand>
</feature>
<feature type="domain" description="C2H2-type" evidence="12">
    <location>
        <begin position="492"/>
        <end position="519"/>
    </location>
</feature>
<keyword evidence="5 11" id="KW-0862">Zinc</keyword>
<dbReference type="GO" id="GO:0005634">
    <property type="term" value="C:nucleus"/>
    <property type="evidence" value="ECO:0007669"/>
    <property type="project" value="UniProtKB-SubCell"/>
</dbReference>
<name>A0A1Y1M383_PHOPY</name>
<organism evidence="14">
    <name type="scientific">Photinus pyralis</name>
    <name type="common">Common eastern firefly</name>
    <name type="synonym">Lampyris pyralis</name>
    <dbReference type="NCBI Taxonomy" id="7054"/>
    <lineage>
        <taxon>Eukaryota</taxon>
        <taxon>Metazoa</taxon>
        <taxon>Ecdysozoa</taxon>
        <taxon>Arthropoda</taxon>
        <taxon>Hexapoda</taxon>
        <taxon>Insecta</taxon>
        <taxon>Pterygota</taxon>
        <taxon>Neoptera</taxon>
        <taxon>Endopterygota</taxon>
        <taxon>Coleoptera</taxon>
        <taxon>Polyphaga</taxon>
        <taxon>Elateriformia</taxon>
        <taxon>Elateroidea</taxon>
        <taxon>Lampyridae</taxon>
        <taxon>Lampyrinae</taxon>
        <taxon>Photinus</taxon>
    </lineage>
</organism>
<keyword evidence="7" id="KW-0238">DNA-binding</keyword>
<dbReference type="GO" id="GO:0008270">
    <property type="term" value="F:zinc ion binding"/>
    <property type="evidence" value="ECO:0007669"/>
    <property type="project" value="UniProtKB-UniRule"/>
</dbReference>